<evidence type="ECO:0000313" key="2">
    <source>
        <dbReference type="Proteomes" id="UP000291525"/>
    </source>
</evidence>
<dbReference type="OrthoDB" id="2216847at2"/>
<organism evidence="1 2">
    <name type="scientific">Streptococcus parasuis</name>
    <dbReference type="NCBI Taxonomy" id="1501662"/>
    <lineage>
        <taxon>Bacteria</taxon>
        <taxon>Bacillati</taxon>
        <taxon>Bacillota</taxon>
        <taxon>Bacilli</taxon>
        <taxon>Lactobacillales</taxon>
        <taxon>Streptococcaceae</taxon>
        <taxon>Streptococcus</taxon>
    </lineage>
</organism>
<sequence>MQENPEKGVTSEKVITGVAKTIASPMIGKSGYHYIYVSINLHNSSTPEQYRRAKKEAEDYLLRQVFKTSIVRPSMMYERGKDGTTERAQAILAKINPNSPSWCNRPIAVENVARTMGVGKNSTS</sequence>
<proteinExistence type="predicted"/>
<dbReference type="AlphaFoldDB" id="A0A4V2HC27"/>
<dbReference type="RefSeq" id="WP_130555593.1">
    <property type="nucleotide sequence ID" value="NZ_SHGT01000074.1"/>
</dbReference>
<evidence type="ECO:0000313" key="1">
    <source>
        <dbReference type="EMBL" id="TAA08262.1"/>
    </source>
</evidence>
<name>A0A4V2HC27_9STRE</name>
<accession>A0A4V2HC27</accession>
<dbReference type="InterPro" id="IPR036291">
    <property type="entry name" value="NAD(P)-bd_dom_sf"/>
</dbReference>
<comment type="caution">
    <text evidence="1">The sequence shown here is derived from an EMBL/GenBank/DDBJ whole genome shotgun (WGS) entry which is preliminary data.</text>
</comment>
<reference evidence="1 2" key="1">
    <citation type="submission" date="2019-02" db="EMBL/GenBank/DDBJ databases">
        <title>First genome of the species Streptococcus parasuis.</title>
        <authorList>
            <person name="Stevens M.J.A."/>
            <person name="Stephan R."/>
        </authorList>
    </citation>
    <scope>NUCLEOTIDE SEQUENCE [LARGE SCALE GENOMIC DNA]</scope>
    <source>
        <strain evidence="1 2">4253</strain>
    </source>
</reference>
<dbReference type="Proteomes" id="UP000291525">
    <property type="component" value="Unassembled WGS sequence"/>
</dbReference>
<dbReference type="Gene3D" id="3.40.50.720">
    <property type="entry name" value="NAD(P)-binding Rossmann-like Domain"/>
    <property type="match status" value="1"/>
</dbReference>
<dbReference type="EMBL" id="SHGT01000074">
    <property type="protein sequence ID" value="TAA08262.1"/>
    <property type="molecule type" value="Genomic_DNA"/>
</dbReference>
<dbReference type="SUPFAM" id="SSF51735">
    <property type="entry name" value="NAD(P)-binding Rossmann-fold domains"/>
    <property type="match status" value="1"/>
</dbReference>
<gene>
    <name evidence="1" type="ORF">EXW74_08940</name>
</gene>
<protein>
    <submittedName>
        <fullName evidence="1">Uncharacterized protein</fullName>
    </submittedName>
</protein>